<dbReference type="SUPFAM" id="SSF53271">
    <property type="entry name" value="PRTase-like"/>
    <property type="match status" value="1"/>
</dbReference>
<keyword evidence="6 12" id="KW-0418">Kinase</keyword>
<accession>A0A506UKV9</accession>
<name>A0A506UKV9_9PROT</name>
<dbReference type="InterPro" id="IPR029057">
    <property type="entry name" value="PRTase-like"/>
</dbReference>
<gene>
    <name evidence="12" type="primary">prs</name>
    <name evidence="14" type="ORF">E3202_05095</name>
</gene>
<dbReference type="EMBL" id="SORZ01000002">
    <property type="protein sequence ID" value="TPW33955.1"/>
    <property type="molecule type" value="Genomic_DNA"/>
</dbReference>
<dbReference type="InterPro" id="IPR000842">
    <property type="entry name" value="PRib_PP_synth_CS"/>
</dbReference>
<dbReference type="GO" id="GO:0004749">
    <property type="term" value="F:ribose phosphate diphosphokinase activity"/>
    <property type="evidence" value="ECO:0007669"/>
    <property type="project" value="UniProtKB-UniRule"/>
</dbReference>
<keyword evidence="2 12" id="KW-0808">Transferase</keyword>
<evidence type="ECO:0000256" key="2">
    <source>
        <dbReference type="ARBA" id="ARBA00022679"/>
    </source>
</evidence>
<dbReference type="SMART" id="SM01400">
    <property type="entry name" value="Pribosyltran_N"/>
    <property type="match status" value="1"/>
</dbReference>
<dbReference type="Pfam" id="PF13793">
    <property type="entry name" value="Pribosyltran_N"/>
    <property type="match status" value="1"/>
</dbReference>
<dbReference type="CDD" id="cd06223">
    <property type="entry name" value="PRTases_typeI"/>
    <property type="match status" value="1"/>
</dbReference>
<feature type="binding site" evidence="12">
    <location>
        <position position="217"/>
    </location>
    <ligand>
        <name>D-ribose 5-phosphate</name>
        <dbReference type="ChEBI" id="CHEBI:78346"/>
    </ligand>
</feature>
<evidence type="ECO:0000256" key="10">
    <source>
        <dbReference type="ARBA" id="ARBA00054914"/>
    </source>
</evidence>
<keyword evidence="15" id="KW-1185">Reference proteome</keyword>
<comment type="function">
    <text evidence="10 12">Involved in the biosynthesis of the central metabolite phospho-alpha-D-ribosyl-1-pyrophosphate (PRPP) via the transfer of pyrophosphoryl group from ATP to 1-hydroxyl of ribose-5-phosphate (Rib-5-P).</text>
</comment>
<evidence type="ECO:0000256" key="11">
    <source>
        <dbReference type="ARBA" id="ARBA00061444"/>
    </source>
</evidence>
<dbReference type="FunFam" id="3.40.50.2020:FF:000001">
    <property type="entry name" value="Ribose-phosphate pyrophosphokinase"/>
    <property type="match status" value="1"/>
</dbReference>
<dbReference type="EC" id="2.7.6.1" evidence="12"/>
<dbReference type="NCBIfam" id="NF002320">
    <property type="entry name" value="PRK01259.1"/>
    <property type="match status" value="1"/>
</dbReference>
<keyword evidence="12" id="KW-0963">Cytoplasm</keyword>
<dbReference type="GO" id="GO:0009156">
    <property type="term" value="P:ribonucleoside monophosphate biosynthetic process"/>
    <property type="evidence" value="ECO:0007669"/>
    <property type="project" value="InterPro"/>
</dbReference>
<dbReference type="GO" id="GO:0005737">
    <property type="term" value="C:cytoplasm"/>
    <property type="evidence" value="ECO:0007669"/>
    <property type="project" value="UniProtKB-SubCell"/>
</dbReference>
<comment type="pathway">
    <text evidence="1 12">Metabolic intermediate biosynthesis; 5-phospho-alpha-D-ribose 1-diphosphate biosynthesis; 5-phospho-alpha-D-ribose 1-diphosphate from D-ribose 5-phosphate (route I): step 1/1.</text>
</comment>
<dbReference type="RefSeq" id="WP_141451241.1">
    <property type="nucleotide sequence ID" value="NZ_CP038143.1"/>
</dbReference>
<keyword evidence="7 12" id="KW-0067">ATP-binding</keyword>
<evidence type="ECO:0000256" key="3">
    <source>
        <dbReference type="ARBA" id="ARBA00022723"/>
    </source>
</evidence>
<sequence>MKIVAGNSNLPLARAVAADLGIPLCNTSIRRFADGEVFVEILENVRGEDMFVLQSTCSPTNDNLMELLVILDALKRGSARRITAVMPYFGYARQDRKSGPRTPISAKLVANLLTEAGANRILTVDLHAMQIQGFFDIPTDNLYAAPLFVRDIKARGLDEKNLMVVSPDVGGVVRARQMASRFNADLAIIDKRRERAGVSEVMNVIGDVRGRNCVLVDDIVDSGGSLCNAAEALMAQGAAGVEAYVTHGVLTGNACERVANSPISMLTLTDSIPASDEQLATPNIRQVSLDNLLGRAIRAVSEESSVSSLFD</sequence>
<dbReference type="Gene3D" id="3.40.50.2020">
    <property type="match status" value="2"/>
</dbReference>
<evidence type="ECO:0000256" key="4">
    <source>
        <dbReference type="ARBA" id="ARBA00022727"/>
    </source>
</evidence>
<evidence type="ECO:0000256" key="7">
    <source>
        <dbReference type="ARBA" id="ARBA00022840"/>
    </source>
</evidence>
<feature type="binding site" evidence="12">
    <location>
        <begin position="221"/>
        <end position="225"/>
    </location>
    <ligand>
        <name>D-ribose 5-phosphate</name>
        <dbReference type="ChEBI" id="CHEBI:78346"/>
    </ligand>
</feature>
<keyword evidence="5 12" id="KW-0547">Nucleotide-binding</keyword>
<evidence type="ECO:0000313" key="14">
    <source>
        <dbReference type="EMBL" id="TPW33955.1"/>
    </source>
</evidence>
<evidence type="ECO:0000259" key="13">
    <source>
        <dbReference type="Pfam" id="PF13793"/>
    </source>
</evidence>
<dbReference type="InterPro" id="IPR000836">
    <property type="entry name" value="PRTase_dom"/>
</dbReference>
<dbReference type="OrthoDB" id="9777067at2"/>
<dbReference type="GO" id="GO:0006015">
    <property type="term" value="P:5-phosphoribose 1-diphosphate biosynthetic process"/>
    <property type="evidence" value="ECO:0007669"/>
    <property type="project" value="UniProtKB-UniRule"/>
</dbReference>
<feature type="active site" evidence="12">
    <location>
        <position position="191"/>
    </location>
</feature>
<reference evidence="14 15" key="1">
    <citation type="submission" date="2019-03" db="EMBL/GenBank/DDBJ databases">
        <title>The complete genome sequence of Neokomagataea sp. Jb2 NBRC113641.</title>
        <authorList>
            <person name="Chua K.-O."/>
            <person name="Chan K.-G."/>
            <person name="See-Too W.-S."/>
        </authorList>
    </citation>
    <scope>NUCLEOTIDE SEQUENCE [LARGE SCALE GENOMIC DNA]</scope>
    <source>
        <strain evidence="14 15">Jb2</strain>
    </source>
</reference>
<keyword evidence="4 12" id="KW-0545">Nucleotide biosynthesis</keyword>
<dbReference type="NCBIfam" id="TIGR01251">
    <property type="entry name" value="ribP_PPkin"/>
    <property type="match status" value="1"/>
</dbReference>
<dbReference type="Proteomes" id="UP000315037">
    <property type="component" value="Unassembled WGS sequence"/>
</dbReference>
<dbReference type="GO" id="GO:0005524">
    <property type="term" value="F:ATP binding"/>
    <property type="evidence" value="ECO:0007669"/>
    <property type="project" value="UniProtKB-KW"/>
</dbReference>
<dbReference type="GO" id="GO:0006164">
    <property type="term" value="P:purine nucleotide biosynthetic process"/>
    <property type="evidence" value="ECO:0007669"/>
    <property type="project" value="TreeGrafter"/>
</dbReference>
<evidence type="ECO:0000256" key="9">
    <source>
        <dbReference type="ARBA" id="ARBA00049535"/>
    </source>
</evidence>
<evidence type="ECO:0000256" key="8">
    <source>
        <dbReference type="ARBA" id="ARBA00022842"/>
    </source>
</evidence>
<evidence type="ECO:0000313" key="15">
    <source>
        <dbReference type="Proteomes" id="UP000315037"/>
    </source>
</evidence>
<dbReference type="GO" id="GO:0000287">
    <property type="term" value="F:magnesium ion binding"/>
    <property type="evidence" value="ECO:0007669"/>
    <property type="project" value="UniProtKB-UniRule"/>
</dbReference>
<evidence type="ECO:0000256" key="5">
    <source>
        <dbReference type="ARBA" id="ARBA00022741"/>
    </source>
</evidence>
<comment type="subcellular location">
    <subcellularLocation>
        <location evidence="12">Cytoplasm</location>
    </subcellularLocation>
</comment>
<dbReference type="HAMAP" id="MF_00583_B">
    <property type="entry name" value="RibP_PPkinase_B"/>
    <property type="match status" value="1"/>
</dbReference>
<dbReference type="PANTHER" id="PTHR10210:SF41">
    <property type="entry name" value="RIBOSE-PHOSPHATE PYROPHOSPHOKINASE 1, CHLOROPLASTIC"/>
    <property type="match status" value="1"/>
</dbReference>
<comment type="similarity">
    <text evidence="11 12">Belongs to the ribose-phosphate pyrophosphokinase family. Class I subfamily.</text>
</comment>
<comment type="catalytic activity">
    <reaction evidence="9 12">
        <text>D-ribose 5-phosphate + ATP = 5-phospho-alpha-D-ribose 1-diphosphate + AMP + H(+)</text>
        <dbReference type="Rhea" id="RHEA:15609"/>
        <dbReference type="ChEBI" id="CHEBI:15378"/>
        <dbReference type="ChEBI" id="CHEBI:30616"/>
        <dbReference type="ChEBI" id="CHEBI:58017"/>
        <dbReference type="ChEBI" id="CHEBI:78346"/>
        <dbReference type="ChEBI" id="CHEBI:456215"/>
        <dbReference type="EC" id="2.7.6.1"/>
    </reaction>
</comment>
<dbReference type="Pfam" id="PF14572">
    <property type="entry name" value="Pribosyl_synth"/>
    <property type="match status" value="1"/>
</dbReference>
<proteinExistence type="inferred from homology"/>
<dbReference type="PROSITE" id="PS00114">
    <property type="entry name" value="PRPP_SYNTHASE"/>
    <property type="match status" value="1"/>
</dbReference>
<dbReference type="AlphaFoldDB" id="A0A506UKV9"/>
<feature type="binding site" evidence="12">
    <location>
        <begin position="34"/>
        <end position="36"/>
    </location>
    <ligand>
        <name>ATP</name>
        <dbReference type="ChEBI" id="CHEBI:30616"/>
    </ligand>
</feature>
<keyword evidence="8 12" id="KW-0460">Magnesium</keyword>
<dbReference type="InterPro" id="IPR005946">
    <property type="entry name" value="Rib-P_diPkinase"/>
</dbReference>
<keyword evidence="3 12" id="KW-0479">Metal-binding</keyword>
<evidence type="ECO:0000256" key="12">
    <source>
        <dbReference type="HAMAP-Rule" id="MF_00583"/>
    </source>
</evidence>
<protein>
    <recommendedName>
        <fullName evidence="12">Ribose-phosphate pyrophosphokinase</fullName>
        <shortName evidence="12">RPPK</shortName>
        <ecNumber evidence="12">2.7.6.1</ecNumber>
    </recommendedName>
    <alternativeName>
        <fullName evidence="12">5-phospho-D-ribosyl alpha-1-diphosphate synthase</fullName>
    </alternativeName>
    <alternativeName>
        <fullName evidence="12">Phosphoribosyl diphosphate synthase</fullName>
    </alternativeName>
    <alternativeName>
        <fullName evidence="12">Phosphoribosyl pyrophosphate synthase</fullName>
        <shortName evidence="12">P-Rib-PP synthase</shortName>
        <shortName evidence="12">PRPP synthase</shortName>
        <shortName evidence="12">PRPPase</shortName>
    </alternativeName>
</protein>
<feature type="binding site" evidence="12">
    <location>
        <position position="193"/>
    </location>
    <ligand>
        <name>D-ribose 5-phosphate</name>
        <dbReference type="ChEBI" id="CHEBI:78346"/>
    </ligand>
</feature>
<dbReference type="InterPro" id="IPR037515">
    <property type="entry name" value="Rib-P_diPkinase_bac"/>
</dbReference>
<dbReference type="InterPro" id="IPR029099">
    <property type="entry name" value="Pribosyltran_N"/>
</dbReference>
<evidence type="ECO:0000256" key="1">
    <source>
        <dbReference type="ARBA" id="ARBA00004996"/>
    </source>
</evidence>
<feature type="binding site" evidence="12">
    <location>
        <position position="168"/>
    </location>
    <ligand>
        <name>Mg(2+)</name>
        <dbReference type="ChEBI" id="CHEBI:18420"/>
    </ligand>
</feature>
<comment type="cofactor">
    <cofactor evidence="12">
        <name>Mg(2+)</name>
        <dbReference type="ChEBI" id="CHEBI:18420"/>
    </cofactor>
    <text evidence="12">Binds 2 Mg(2+) ions per subunit.</text>
</comment>
<evidence type="ECO:0000256" key="6">
    <source>
        <dbReference type="ARBA" id="ARBA00022777"/>
    </source>
</evidence>
<feature type="binding site" evidence="12">
    <location>
        <position position="127"/>
    </location>
    <ligand>
        <name>Mg(2+)</name>
        <dbReference type="ChEBI" id="CHEBI:18420"/>
    </ligand>
</feature>
<dbReference type="GO" id="GO:0002189">
    <property type="term" value="C:ribose phosphate diphosphokinase complex"/>
    <property type="evidence" value="ECO:0007669"/>
    <property type="project" value="TreeGrafter"/>
</dbReference>
<dbReference type="PANTHER" id="PTHR10210">
    <property type="entry name" value="RIBOSE-PHOSPHATE DIPHOSPHOKINASE FAMILY MEMBER"/>
    <property type="match status" value="1"/>
</dbReference>
<feature type="binding site" evidence="12">
    <location>
        <begin position="93"/>
        <end position="94"/>
    </location>
    <ligand>
        <name>ATP</name>
        <dbReference type="ChEBI" id="CHEBI:30616"/>
    </ligand>
</feature>
<feature type="domain" description="Ribose-phosphate pyrophosphokinase N-terminal" evidence="13">
    <location>
        <begin position="1"/>
        <end position="117"/>
    </location>
</feature>
<comment type="subunit">
    <text evidence="12">Homohexamer.</text>
</comment>
<comment type="caution">
    <text evidence="14">The sequence shown here is derived from an EMBL/GenBank/DDBJ whole genome shotgun (WGS) entry which is preliminary data.</text>
</comment>
<organism evidence="14 15">
    <name type="scientific">Oecophyllibacter saccharovorans</name>
    <dbReference type="NCBI Taxonomy" id="2558360"/>
    <lineage>
        <taxon>Bacteria</taxon>
        <taxon>Pseudomonadati</taxon>
        <taxon>Pseudomonadota</taxon>
        <taxon>Alphaproteobacteria</taxon>
        <taxon>Acetobacterales</taxon>
        <taxon>Acetobacteraceae</taxon>
        <taxon>Oecophyllibacter</taxon>
    </lineage>
</organism>
<dbReference type="UniPathway" id="UPA00087">
    <property type="reaction ID" value="UER00172"/>
</dbReference>
<dbReference type="GO" id="GO:0016301">
    <property type="term" value="F:kinase activity"/>
    <property type="evidence" value="ECO:0007669"/>
    <property type="project" value="UniProtKB-KW"/>
</dbReference>